<dbReference type="InterPro" id="IPR051400">
    <property type="entry name" value="HAD-like_hydrolase"/>
</dbReference>
<gene>
    <name evidence="7" type="ORF">ATJ93_1140</name>
</gene>
<dbReference type="GO" id="GO:0044281">
    <property type="term" value="P:small molecule metabolic process"/>
    <property type="evidence" value="ECO:0007669"/>
    <property type="project" value="UniProtKB-ARBA"/>
</dbReference>
<dbReference type="PRINTS" id="PR00413">
    <property type="entry name" value="HADHALOGNASE"/>
</dbReference>
<evidence type="ECO:0000256" key="2">
    <source>
        <dbReference type="ARBA" id="ARBA00007958"/>
    </source>
</evidence>
<keyword evidence="3" id="KW-0479">Metal-binding</keyword>
<dbReference type="SFLD" id="SFLDS00003">
    <property type="entry name" value="Haloacid_Dehalogenase"/>
    <property type="match status" value="1"/>
</dbReference>
<reference evidence="7 8" key="1">
    <citation type="submission" date="2018-09" db="EMBL/GenBank/DDBJ databases">
        <title>Genomic Encyclopedia of Archaeal and Bacterial Type Strains, Phase II (KMG-II): from individual species to whole genera.</title>
        <authorList>
            <person name="Goeker M."/>
        </authorList>
    </citation>
    <scope>NUCLEOTIDE SEQUENCE [LARGE SCALE GENOMIC DNA]</scope>
    <source>
        <strain evidence="7 8">DSM 13151</strain>
    </source>
</reference>
<dbReference type="EMBL" id="RAPO01000001">
    <property type="protein sequence ID" value="RKD98136.1"/>
    <property type="molecule type" value="Genomic_DNA"/>
</dbReference>
<comment type="caution">
    <text evidence="7">The sequence shown here is derived from an EMBL/GenBank/DDBJ whole genome shotgun (WGS) entry which is preliminary data.</text>
</comment>
<dbReference type="RefSeq" id="WP_120243592.1">
    <property type="nucleotide sequence ID" value="NZ_RAPO01000001.1"/>
</dbReference>
<name>A0A3R7DCM8_9EURY</name>
<organism evidence="7 8">
    <name type="scientific">Halopiger aswanensis</name>
    <dbReference type="NCBI Taxonomy" id="148449"/>
    <lineage>
        <taxon>Archaea</taxon>
        <taxon>Methanobacteriati</taxon>
        <taxon>Methanobacteriota</taxon>
        <taxon>Stenosarchaea group</taxon>
        <taxon>Halobacteria</taxon>
        <taxon>Halobacteriales</taxon>
        <taxon>Natrialbaceae</taxon>
        <taxon>Halopiger</taxon>
    </lineage>
</organism>
<dbReference type="AlphaFoldDB" id="A0A3R7DCM8"/>
<dbReference type="OrthoDB" id="27736at2157"/>
<dbReference type="SFLD" id="SFLDG01129">
    <property type="entry name" value="C1.5:_HAD__Beta-PGM__Phosphata"/>
    <property type="match status" value="1"/>
</dbReference>
<dbReference type="InterPro" id="IPR006439">
    <property type="entry name" value="HAD-SF_hydro_IA"/>
</dbReference>
<keyword evidence="8" id="KW-1185">Reference proteome</keyword>
<comment type="cofactor">
    <cofactor evidence="1">
        <name>Mg(2+)</name>
        <dbReference type="ChEBI" id="CHEBI:18420"/>
    </cofactor>
</comment>
<evidence type="ECO:0000313" key="7">
    <source>
        <dbReference type="EMBL" id="RKD98136.1"/>
    </source>
</evidence>
<comment type="similarity">
    <text evidence="2">Belongs to the HAD-like hydrolase superfamily.</text>
</comment>
<dbReference type="NCBIfam" id="TIGR01549">
    <property type="entry name" value="HAD-SF-IA-v1"/>
    <property type="match status" value="1"/>
</dbReference>
<dbReference type="Pfam" id="PF00702">
    <property type="entry name" value="Hydrolase"/>
    <property type="match status" value="1"/>
</dbReference>
<dbReference type="InterPro" id="IPR023214">
    <property type="entry name" value="HAD_sf"/>
</dbReference>
<sequence length="239" mass="25884">MATAVLFDLDNTLYPYPPCNRAGQTAALERAQELGYDLDHESFTEFYQAGRREVKLDTGGTAASHERYLYFKRAFEIHTGEPQPGDALALGDAYWSAYLEEMSLVPEAEETLEELQARGIDIAITTNLTAAIQLAKLEALGLTDDVDLVLTSEETGQEKPASVMFTLPLARLDCRASEAVMVGDDLEADIVGANAVGLETVLFDASEDSDANESADRAAAEREADHSIDTLGDLTDLVS</sequence>
<keyword evidence="5" id="KW-0460">Magnesium</keyword>
<dbReference type="Gene3D" id="3.40.50.1000">
    <property type="entry name" value="HAD superfamily/HAD-like"/>
    <property type="match status" value="1"/>
</dbReference>
<evidence type="ECO:0000313" key="8">
    <source>
        <dbReference type="Proteomes" id="UP000283805"/>
    </source>
</evidence>
<evidence type="ECO:0000256" key="6">
    <source>
        <dbReference type="SAM" id="MobiDB-lite"/>
    </source>
</evidence>
<dbReference type="PANTHER" id="PTHR46470:SF2">
    <property type="entry name" value="GLYCERALDEHYDE 3-PHOSPHATE PHOSPHATASE"/>
    <property type="match status" value="1"/>
</dbReference>
<feature type="region of interest" description="Disordered" evidence="6">
    <location>
        <begin position="207"/>
        <end position="239"/>
    </location>
</feature>
<dbReference type="GO" id="GO:0046872">
    <property type="term" value="F:metal ion binding"/>
    <property type="evidence" value="ECO:0007669"/>
    <property type="project" value="UniProtKB-KW"/>
</dbReference>
<dbReference type="Proteomes" id="UP000283805">
    <property type="component" value="Unassembled WGS sequence"/>
</dbReference>
<feature type="compositionally biased region" description="Basic and acidic residues" evidence="6">
    <location>
        <begin position="214"/>
        <end position="228"/>
    </location>
</feature>
<dbReference type="GO" id="GO:0016791">
    <property type="term" value="F:phosphatase activity"/>
    <property type="evidence" value="ECO:0007669"/>
    <property type="project" value="TreeGrafter"/>
</dbReference>
<evidence type="ECO:0000256" key="1">
    <source>
        <dbReference type="ARBA" id="ARBA00001946"/>
    </source>
</evidence>
<evidence type="ECO:0000256" key="3">
    <source>
        <dbReference type="ARBA" id="ARBA00022723"/>
    </source>
</evidence>
<dbReference type="SUPFAM" id="SSF56784">
    <property type="entry name" value="HAD-like"/>
    <property type="match status" value="1"/>
</dbReference>
<proteinExistence type="inferred from homology"/>
<evidence type="ECO:0000256" key="4">
    <source>
        <dbReference type="ARBA" id="ARBA00022801"/>
    </source>
</evidence>
<evidence type="ECO:0000256" key="5">
    <source>
        <dbReference type="ARBA" id="ARBA00022842"/>
    </source>
</evidence>
<accession>A0A3R7DCM8</accession>
<dbReference type="InterPro" id="IPR036412">
    <property type="entry name" value="HAD-like_sf"/>
</dbReference>
<keyword evidence="4 7" id="KW-0378">Hydrolase</keyword>
<dbReference type="Gene3D" id="1.10.150.520">
    <property type="match status" value="1"/>
</dbReference>
<protein>
    <submittedName>
        <fullName evidence="7">Putative hydrolase of the HAD superfamily</fullName>
    </submittedName>
</protein>
<dbReference type="PANTHER" id="PTHR46470">
    <property type="entry name" value="N-ACYLNEURAMINATE-9-PHOSPHATASE"/>
    <property type="match status" value="1"/>
</dbReference>